<feature type="transmembrane region" description="Helical" evidence="8">
    <location>
        <begin position="218"/>
        <end position="236"/>
    </location>
</feature>
<gene>
    <name evidence="10" type="ORF">QF205_07970</name>
</gene>
<name>A0ABT6MQV9_9GAMM</name>
<keyword evidence="3" id="KW-1003">Cell membrane</keyword>
<dbReference type="InterPro" id="IPR050171">
    <property type="entry name" value="MFS_Transporters"/>
</dbReference>
<feature type="domain" description="Major facilitator superfamily (MFS) profile" evidence="9">
    <location>
        <begin position="15"/>
        <end position="418"/>
    </location>
</feature>
<dbReference type="InterPro" id="IPR018456">
    <property type="entry name" value="PTR2_symporter_CS"/>
</dbReference>
<feature type="transmembrane region" description="Helical" evidence="8">
    <location>
        <begin position="169"/>
        <end position="189"/>
    </location>
</feature>
<dbReference type="InterPro" id="IPR020846">
    <property type="entry name" value="MFS_dom"/>
</dbReference>
<evidence type="ECO:0000256" key="6">
    <source>
        <dbReference type="ARBA" id="ARBA00022989"/>
    </source>
</evidence>
<dbReference type="EMBL" id="JARYGX010000017">
    <property type="protein sequence ID" value="MDH7453012.1"/>
    <property type="molecule type" value="Genomic_DNA"/>
</dbReference>
<keyword evidence="2" id="KW-0813">Transport</keyword>
<feature type="transmembrane region" description="Helical" evidence="8">
    <location>
        <begin position="143"/>
        <end position="163"/>
    </location>
</feature>
<evidence type="ECO:0000313" key="11">
    <source>
        <dbReference type="Proteomes" id="UP001160550"/>
    </source>
</evidence>
<keyword evidence="4 8" id="KW-0812">Transmembrane</keyword>
<evidence type="ECO:0000256" key="1">
    <source>
        <dbReference type="ARBA" id="ARBA00004651"/>
    </source>
</evidence>
<evidence type="ECO:0000256" key="5">
    <source>
        <dbReference type="ARBA" id="ARBA00022856"/>
    </source>
</evidence>
<dbReference type="PROSITE" id="PS50850">
    <property type="entry name" value="MFS"/>
    <property type="match status" value="1"/>
</dbReference>
<dbReference type="Pfam" id="PF00854">
    <property type="entry name" value="PTR2"/>
    <property type="match status" value="2"/>
</dbReference>
<evidence type="ECO:0000256" key="8">
    <source>
        <dbReference type="SAM" id="Phobius"/>
    </source>
</evidence>
<evidence type="ECO:0000313" key="10">
    <source>
        <dbReference type="EMBL" id="MDH7453012.1"/>
    </source>
</evidence>
<feature type="transmembrane region" description="Helical" evidence="8">
    <location>
        <begin position="16"/>
        <end position="33"/>
    </location>
</feature>
<dbReference type="Proteomes" id="UP001160550">
    <property type="component" value="Unassembled WGS sequence"/>
</dbReference>
<dbReference type="InterPro" id="IPR036259">
    <property type="entry name" value="MFS_trans_sf"/>
</dbReference>
<sequence>MSGSAERTWFGQPRGLAILFLTQMWEMFSYYGMRTLLVYYMTRQLLFAQEKASFIYGLYTALAYFTPILGGAIADRWLGKRNAVLLGGSIMAVGHFVMAFEPVFYLALAVIALGNGLFLPSLPSQINDLYREDDPRRGRAYNVYYVGLNIGGFMAPLVCGTLGELYGWHYGFGAAGVGMFAGLMIYVSGRRYLPAPPPRAAVAAPADPRRARADARRVWWLLLGVGVAATIFRGAYEQVGNTLPLWIDDSVARGFAGFTIPMTWFQSINPLLVIAMTPLLLMAWRRRAEAGRDLSPARRMAAGALVVAAAYLMLSLLSMATAGAPVSWLWLVAFFVVLTLGELYILPTGLGLFARLAPPRLGATTVASWFFATFAGSLLAGLVGMLFTRAGNAGFFLLLSGLAACAALLLWRLDRPIESLPKSST</sequence>
<evidence type="ECO:0000256" key="7">
    <source>
        <dbReference type="ARBA" id="ARBA00023136"/>
    </source>
</evidence>
<feature type="transmembrane region" description="Helical" evidence="8">
    <location>
        <begin position="53"/>
        <end position="74"/>
    </location>
</feature>
<feature type="transmembrane region" description="Helical" evidence="8">
    <location>
        <begin position="366"/>
        <end position="387"/>
    </location>
</feature>
<dbReference type="PANTHER" id="PTHR23517:SF15">
    <property type="entry name" value="PROTON-DEPENDENT OLIGOPEPTIDE FAMILY TRANSPORT PROTEIN"/>
    <property type="match status" value="1"/>
</dbReference>
<keyword evidence="5" id="KW-0653">Protein transport</keyword>
<keyword evidence="11" id="KW-1185">Reference proteome</keyword>
<keyword evidence="5" id="KW-0571">Peptide transport</keyword>
<comment type="caution">
    <text evidence="10">The sequence shown here is derived from an EMBL/GenBank/DDBJ whole genome shotgun (WGS) entry which is preliminary data.</text>
</comment>
<proteinExistence type="predicted"/>
<accession>A0ABT6MQV9</accession>
<dbReference type="RefSeq" id="WP_280942224.1">
    <property type="nucleotide sequence ID" value="NZ_JARYGX010000017.1"/>
</dbReference>
<dbReference type="InterPro" id="IPR005279">
    <property type="entry name" value="Dipep/tripep_permease"/>
</dbReference>
<dbReference type="PANTHER" id="PTHR23517">
    <property type="entry name" value="RESISTANCE PROTEIN MDTM, PUTATIVE-RELATED-RELATED"/>
    <property type="match status" value="1"/>
</dbReference>
<keyword evidence="6 8" id="KW-1133">Transmembrane helix</keyword>
<dbReference type="PROSITE" id="PS01022">
    <property type="entry name" value="PTR2_1"/>
    <property type="match status" value="1"/>
</dbReference>
<dbReference type="InterPro" id="IPR000109">
    <property type="entry name" value="POT_fam"/>
</dbReference>
<reference evidence="10" key="2">
    <citation type="submission" date="2023-04" db="EMBL/GenBank/DDBJ databases">
        <authorList>
            <person name="Sun J.-Q."/>
        </authorList>
    </citation>
    <scope>NUCLEOTIDE SEQUENCE</scope>
    <source>
        <strain evidence="10">CC-YY355</strain>
    </source>
</reference>
<evidence type="ECO:0000256" key="3">
    <source>
        <dbReference type="ARBA" id="ARBA00022475"/>
    </source>
</evidence>
<feature type="transmembrane region" description="Helical" evidence="8">
    <location>
        <begin position="302"/>
        <end position="322"/>
    </location>
</feature>
<comment type="subcellular location">
    <subcellularLocation>
        <location evidence="1">Cell membrane</location>
        <topology evidence="1">Multi-pass membrane protein</topology>
    </subcellularLocation>
</comment>
<feature type="transmembrane region" description="Helical" evidence="8">
    <location>
        <begin position="104"/>
        <end position="122"/>
    </location>
</feature>
<organism evidence="10 11">
    <name type="scientific">Luteimonas composti</name>
    <dbReference type="NCBI Taxonomy" id="398257"/>
    <lineage>
        <taxon>Bacteria</taxon>
        <taxon>Pseudomonadati</taxon>
        <taxon>Pseudomonadota</taxon>
        <taxon>Gammaproteobacteria</taxon>
        <taxon>Lysobacterales</taxon>
        <taxon>Lysobacteraceae</taxon>
        <taxon>Luteimonas</taxon>
    </lineage>
</organism>
<protein>
    <submittedName>
        <fullName evidence="10">Peptide MFS transporter</fullName>
    </submittedName>
</protein>
<evidence type="ECO:0000256" key="4">
    <source>
        <dbReference type="ARBA" id="ARBA00022692"/>
    </source>
</evidence>
<feature type="transmembrane region" description="Helical" evidence="8">
    <location>
        <begin position="256"/>
        <end position="281"/>
    </location>
</feature>
<feature type="transmembrane region" description="Helical" evidence="8">
    <location>
        <begin position="393"/>
        <end position="413"/>
    </location>
</feature>
<dbReference type="SUPFAM" id="SSF103473">
    <property type="entry name" value="MFS general substrate transporter"/>
    <property type="match status" value="1"/>
</dbReference>
<dbReference type="CDD" id="cd17346">
    <property type="entry name" value="MFS_DtpA_like"/>
    <property type="match status" value="1"/>
</dbReference>
<keyword evidence="7 8" id="KW-0472">Membrane</keyword>
<evidence type="ECO:0000256" key="2">
    <source>
        <dbReference type="ARBA" id="ARBA00022448"/>
    </source>
</evidence>
<evidence type="ECO:0000259" key="9">
    <source>
        <dbReference type="PROSITE" id="PS50850"/>
    </source>
</evidence>
<feature type="transmembrane region" description="Helical" evidence="8">
    <location>
        <begin position="328"/>
        <end position="354"/>
    </location>
</feature>
<dbReference type="Gene3D" id="1.20.1250.20">
    <property type="entry name" value="MFS general substrate transporter like domains"/>
    <property type="match status" value="2"/>
</dbReference>
<reference evidence="10" key="1">
    <citation type="journal article" date="2007" name="Int. J. Syst. Evol. Microbiol.">
        <title>Luteimonas composti sp. nov., a moderately thermophilic bacterium isolated from food waste.</title>
        <authorList>
            <person name="Young C.C."/>
            <person name="Kampfer P."/>
            <person name="Chen W.M."/>
            <person name="Yen W.S."/>
            <person name="Arun A.B."/>
            <person name="Lai W.A."/>
            <person name="Shen F.T."/>
            <person name="Rekha P.D."/>
            <person name="Lin K.Y."/>
            <person name="Chou J.H."/>
        </authorList>
    </citation>
    <scope>NUCLEOTIDE SEQUENCE</scope>
    <source>
        <strain evidence="10">CC-YY355</strain>
    </source>
</reference>
<dbReference type="NCBIfam" id="TIGR00924">
    <property type="entry name" value="yjdL_sub1_fam"/>
    <property type="match status" value="1"/>
</dbReference>